<dbReference type="PANTHER" id="PTHR11774:SF11">
    <property type="entry name" value="GERANYLGERANYL TRANSFERASE TYPE-2 SUBUNIT BETA"/>
    <property type="match status" value="1"/>
</dbReference>
<dbReference type="Proteomes" id="UP001311799">
    <property type="component" value="Unassembled WGS sequence"/>
</dbReference>
<evidence type="ECO:0000256" key="5">
    <source>
        <dbReference type="ARBA" id="ARBA00022737"/>
    </source>
</evidence>
<feature type="domain" description="Prenyltransferase alpha-alpha toroid" evidence="9">
    <location>
        <begin position="10"/>
        <end position="322"/>
    </location>
</feature>
<dbReference type="InterPro" id="IPR026873">
    <property type="entry name" value="Ptb1"/>
</dbReference>
<dbReference type="InterPro" id="IPR008930">
    <property type="entry name" value="Terpenoid_cyclase/PrenylTrfase"/>
</dbReference>
<dbReference type="InterPro" id="IPR045089">
    <property type="entry name" value="PGGT1B-like"/>
</dbReference>
<name>A0AAV9XWN7_9CRYT</name>
<evidence type="ECO:0000313" key="10">
    <source>
        <dbReference type="EMBL" id="KAK6587960.1"/>
    </source>
</evidence>
<reference evidence="10 11" key="1">
    <citation type="submission" date="2023-10" db="EMBL/GenBank/DDBJ databases">
        <title>Comparative genomics analysis reveals potential genetic determinants of host preference in Cryptosporidium xiaoi.</title>
        <authorList>
            <person name="Xiao L."/>
            <person name="Li J."/>
        </authorList>
    </citation>
    <scope>NUCLEOTIDE SEQUENCE [LARGE SCALE GENOMIC DNA]</scope>
    <source>
        <strain evidence="10 11">52996</strain>
    </source>
</reference>
<dbReference type="SUPFAM" id="SSF48239">
    <property type="entry name" value="Terpenoid cyclases/Protein prenyltransferases"/>
    <property type="match status" value="1"/>
</dbReference>
<dbReference type="EMBL" id="JAWDEY010000035">
    <property type="protein sequence ID" value="KAK6587960.1"/>
    <property type="molecule type" value="Genomic_DNA"/>
</dbReference>
<dbReference type="CDD" id="cd02894">
    <property type="entry name" value="GGTase-II"/>
    <property type="match status" value="1"/>
</dbReference>
<keyword evidence="11" id="KW-1185">Reference proteome</keyword>
<proteinExistence type="inferred from homology"/>
<comment type="similarity">
    <text evidence="1 8">Belongs to the protein prenyltransferase subunit beta family.</text>
</comment>
<dbReference type="GO" id="GO:0005968">
    <property type="term" value="C:Rab-protein geranylgeranyltransferase complex"/>
    <property type="evidence" value="ECO:0007669"/>
    <property type="project" value="UniProtKB-UniRule"/>
</dbReference>
<evidence type="ECO:0000313" key="11">
    <source>
        <dbReference type="Proteomes" id="UP001311799"/>
    </source>
</evidence>
<gene>
    <name evidence="10" type="ORF">RS030_7993</name>
</gene>
<comment type="catalytic activity">
    <reaction evidence="7 8">
        <text>geranylgeranyl diphosphate + L-cysteinyl-[protein] = S-geranylgeranyl-L-cysteinyl-[protein] + diphosphate</text>
        <dbReference type="Rhea" id="RHEA:21240"/>
        <dbReference type="Rhea" id="RHEA-COMP:10131"/>
        <dbReference type="Rhea" id="RHEA-COMP:11537"/>
        <dbReference type="ChEBI" id="CHEBI:29950"/>
        <dbReference type="ChEBI" id="CHEBI:33019"/>
        <dbReference type="ChEBI" id="CHEBI:57533"/>
        <dbReference type="ChEBI" id="CHEBI:86021"/>
        <dbReference type="EC" id="2.5.1.60"/>
    </reaction>
</comment>
<keyword evidence="3 8" id="KW-0808">Transferase</keyword>
<dbReference type="PANTHER" id="PTHR11774">
    <property type="entry name" value="GERANYLGERANYL TRANSFERASE TYPE BETA SUBUNIT"/>
    <property type="match status" value="1"/>
</dbReference>
<evidence type="ECO:0000256" key="2">
    <source>
        <dbReference type="ARBA" id="ARBA00022602"/>
    </source>
</evidence>
<evidence type="ECO:0000256" key="6">
    <source>
        <dbReference type="ARBA" id="ARBA00022833"/>
    </source>
</evidence>
<comment type="caution">
    <text evidence="10">The sequence shown here is derived from an EMBL/GenBank/DDBJ whole genome shotgun (WGS) entry which is preliminary data.</text>
</comment>
<evidence type="ECO:0000256" key="3">
    <source>
        <dbReference type="ARBA" id="ARBA00022679"/>
    </source>
</evidence>
<sequence>MSTHLTRKRFDKSKHFEFIRNLYYHNDGNQGLYGIPIKTSGIFWGVGTLMLLRKSLMPSQEQKIKELEANILDFIESCKVVIDDEGTMVGYSQNVGLDANIVSTYYVVLVSLMIGKIDRLDSEKVSNWILSLQNEDGSFNSDGYLETDVRFVYCAVSSLTILNKLEKINVESTLLYLLRCHNDDGGFGCNPCSESHAAYTFCCTSSLVLLNSLDLIDTERLGIWLCERQLLCGGFNGRPEKAPDVCYSWWIFSVLFVLNKTGFVDRELLEMYILDSQDLADGGISDRPGNIPDVFHTFFGLAALSLMKTDTTLCPVSPIFAVPLSDLDFLGIG</sequence>
<keyword evidence="5" id="KW-0677">Repeat</keyword>
<dbReference type="EC" id="2.5.1.60" evidence="8"/>
<dbReference type="InterPro" id="IPR001330">
    <property type="entry name" value="Prenyltrans"/>
</dbReference>
<keyword evidence="2 8" id="KW-0637">Prenyltransferase</keyword>
<keyword evidence="4 8" id="KW-0479">Metal-binding</keyword>
<comment type="cofactor">
    <cofactor evidence="8">
        <name>Zn(2+)</name>
        <dbReference type="ChEBI" id="CHEBI:29105"/>
    </cofactor>
    <text evidence="8">Binds 1 zinc ion per subunit.</text>
</comment>
<evidence type="ECO:0000256" key="1">
    <source>
        <dbReference type="ARBA" id="ARBA00010497"/>
    </source>
</evidence>
<protein>
    <recommendedName>
        <fullName evidence="8">Geranylgeranyl transferase type-2 subunit beta</fullName>
        <ecNumber evidence="8">2.5.1.60</ecNumber>
    </recommendedName>
</protein>
<dbReference type="GO" id="GO:0046872">
    <property type="term" value="F:metal ion binding"/>
    <property type="evidence" value="ECO:0007669"/>
    <property type="project" value="UniProtKB-KW"/>
</dbReference>
<dbReference type="AlphaFoldDB" id="A0AAV9XWN7"/>
<evidence type="ECO:0000256" key="7">
    <source>
        <dbReference type="ARBA" id="ARBA00047658"/>
    </source>
</evidence>
<evidence type="ECO:0000256" key="4">
    <source>
        <dbReference type="ARBA" id="ARBA00022723"/>
    </source>
</evidence>
<dbReference type="Gene3D" id="1.50.10.20">
    <property type="match status" value="1"/>
</dbReference>
<evidence type="ECO:0000259" key="9">
    <source>
        <dbReference type="Pfam" id="PF00432"/>
    </source>
</evidence>
<dbReference type="GO" id="GO:0004663">
    <property type="term" value="F:Rab geranylgeranyltransferase activity"/>
    <property type="evidence" value="ECO:0007669"/>
    <property type="project" value="UniProtKB-UniRule"/>
</dbReference>
<organism evidence="10 11">
    <name type="scientific">Cryptosporidium xiaoi</name>
    <dbReference type="NCBI Taxonomy" id="659607"/>
    <lineage>
        <taxon>Eukaryota</taxon>
        <taxon>Sar</taxon>
        <taxon>Alveolata</taxon>
        <taxon>Apicomplexa</taxon>
        <taxon>Conoidasida</taxon>
        <taxon>Coccidia</taxon>
        <taxon>Eucoccidiorida</taxon>
        <taxon>Eimeriorina</taxon>
        <taxon>Cryptosporidiidae</taxon>
        <taxon>Cryptosporidium</taxon>
    </lineage>
</organism>
<keyword evidence="6 8" id="KW-0862">Zinc</keyword>
<comment type="function">
    <text evidence="8">Catalyzes the transfer of a geranylgeranyl moiety from geranylgeranyl diphosphate to both cysteines of proteins with the C-terminal sequence -XXCC, -XCXC and -CCXX.</text>
</comment>
<evidence type="ECO:0000256" key="8">
    <source>
        <dbReference type="RuleBase" id="RU365076"/>
    </source>
</evidence>
<dbReference type="Pfam" id="PF00432">
    <property type="entry name" value="Prenyltrans"/>
    <property type="match status" value="1"/>
</dbReference>
<accession>A0AAV9XWN7</accession>